<keyword evidence="9" id="KW-1185">Reference proteome</keyword>
<evidence type="ECO:0000256" key="3">
    <source>
        <dbReference type="ARBA" id="ARBA00022989"/>
    </source>
</evidence>
<evidence type="ECO:0000256" key="4">
    <source>
        <dbReference type="ARBA" id="ARBA00023136"/>
    </source>
</evidence>
<organism evidence="8 9">
    <name type="scientific">Sphingomonas panacisoli</name>
    <dbReference type="NCBI Taxonomy" id="1813879"/>
    <lineage>
        <taxon>Bacteria</taxon>
        <taxon>Pseudomonadati</taxon>
        <taxon>Pseudomonadota</taxon>
        <taxon>Alphaproteobacteria</taxon>
        <taxon>Sphingomonadales</taxon>
        <taxon>Sphingomonadaceae</taxon>
        <taxon>Sphingomonas</taxon>
    </lineage>
</organism>
<comment type="subcellular location">
    <subcellularLocation>
        <location evidence="1">Membrane</location>
        <topology evidence="1">Single-pass membrane protein</topology>
    </subcellularLocation>
</comment>
<feature type="compositionally biased region" description="Gly residues" evidence="5">
    <location>
        <begin position="121"/>
        <end position="143"/>
    </location>
</feature>
<dbReference type="NCBIfam" id="TIGR01352">
    <property type="entry name" value="tonB_Cterm"/>
    <property type="match status" value="1"/>
</dbReference>
<dbReference type="KEGG" id="spai:FPZ24_10330"/>
<sequence>MEGYLGNTGRWKGAVGAVLVQGTLLWLLIAGLAVSNSPVLRDKIASFALAPDQPTPPPPPPQPKKNSSKEGAASPANLRSTATEVVAPKPVLPPPPQPIAAAPIANTGVQPTQGAAPVEGPGYGAGGVGNGFGSGGAGDGDGAGDGRDTPPRRVGGRIKPSDLPDDLAYNLTAGIDLVVGVKYAVEEDGRVTDCRITRSSGNARLDRLTCDLIEQKFRYRPALDEDRNPIKSWIVENHTWNFEDSGPRRR</sequence>
<dbReference type="Pfam" id="PF03544">
    <property type="entry name" value="TonB_C"/>
    <property type="match status" value="1"/>
</dbReference>
<name>A0A5B8LJW1_9SPHN</name>
<dbReference type="RefSeq" id="WP_146571707.1">
    <property type="nucleotide sequence ID" value="NZ_CP042306.1"/>
</dbReference>
<keyword evidence="2 6" id="KW-0812">Transmembrane</keyword>
<dbReference type="InterPro" id="IPR006260">
    <property type="entry name" value="TonB/TolA_C"/>
</dbReference>
<keyword evidence="4 6" id="KW-0472">Membrane</keyword>
<evidence type="ECO:0000313" key="9">
    <source>
        <dbReference type="Proteomes" id="UP000315673"/>
    </source>
</evidence>
<gene>
    <name evidence="8" type="ORF">FPZ24_10330</name>
</gene>
<dbReference type="AlphaFoldDB" id="A0A5B8LJW1"/>
<protein>
    <submittedName>
        <fullName evidence="8">TonB family protein</fullName>
    </submittedName>
</protein>
<dbReference type="GO" id="GO:0055085">
    <property type="term" value="P:transmembrane transport"/>
    <property type="evidence" value="ECO:0007669"/>
    <property type="project" value="InterPro"/>
</dbReference>
<accession>A0A5B8LJW1</accession>
<dbReference type="Gene3D" id="3.30.1150.10">
    <property type="match status" value="1"/>
</dbReference>
<dbReference type="Proteomes" id="UP000315673">
    <property type="component" value="Chromosome"/>
</dbReference>
<dbReference type="SUPFAM" id="SSF74653">
    <property type="entry name" value="TolA/TonB C-terminal domain"/>
    <property type="match status" value="1"/>
</dbReference>
<evidence type="ECO:0000256" key="6">
    <source>
        <dbReference type="SAM" id="Phobius"/>
    </source>
</evidence>
<feature type="compositionally biased region" description="Pro residues" evidence="5">
    <location>
        <begin position="53"/>
        <end position="63"/>
    </location>
</feature>
<evidence type="ECO:0000256" key="5">
    <source>
        <dbReference type="SAM" id="MobiDB-lite"/>
    </source>
</evidence>
<evidence type="ECO:0000256" key="1">
    <source>
        <dbReference type="ARBA" id="ARBA00004167"/>
    </source>
</evidence>
<evidence type="ECO:0000256" key="2">
    <source>
        <dbReference type="ARBA" id="ARBA00022692"/>
    </source>
</evidence>
<evidence type="ECO:0000259" key="7">
    <source>
        <dbReference type="Pfam" id="PF03544"/>
    </source>
</evidence>
<dbReference type="InterPro" id="IPR037682">
    <property type="entry name" value="TonB_C"/>
</dbReference>
<dbReference type="GO" id="GO:0016020">
    <property type="term" value="C:membrane"/>
    <property type="evidence" value="ECO:0007669"/>
    <property type="project" value="UniProtKB-SubCell"/>
</dbReference>
<feature type="transmembrane region" description="Helical" evidence="6">
    <location>
        <begin position="14"/>
        <end position="34"/>
    </location>
</feature>
<feature type="region of interest" description="Disordered" evidence="5">
    <location>
        <begin position="48"/>
        <end position="159"/>
    </location>
</feature>
<feature type="domain" description="TonB C-terminal" evidence="7">
    <location>
        <begin position="174"/>
        <end position="234"/>
    </location>
</feature>
<evidence type="ECO:0000313" key="8">
    <source>
        <dbReference type="EMBL" id="QDZ07832.1"/>
    </source>
</evidence>
<keyword evidence="3 6" id="KW-1133">Transmembrane helix</keyword>
<reference evidence="8 9" key="1">
    <citation type="submission" date="2019-07" db="EMBL/GenBank/DDBJ databases">
        <title>Full genome sequence of Sphingomonas sp. 4R-6-7(HKS19).</title>
        <authorList>
            <person name="Im W.-T."/>
        </authorList>
    </citation>
    <scope>NUCLEOTIDE SEQUENCE [LARGE SCALE GENOMIC DNA]</scope>
    <source>
        <strain evidence="8 9">HKS19</strain>
    </source>
</reference>
<dbReference type="OrthoDB" id="7390536at2"/>
<proteinExistence type="predicted"/>
<dbReference type="EMBL" id="CP042306">
    <property type="protein sequence ID" value="QDZ07832.1"/>
    <property type="molecule type" value="Genomic_DNA"/>
</dbReference>